<feature type="transmembrane region" description="Helical" evidence="1">
    <location>
        <begin position="12"/>
        <end position="31"/>
    </location>
</feature>
<feature type="transmembrane region" description="Helical" evidence="1">
    <location>
        <begin position="43"/>
        <end position="63"/>
    </location>
</feature>
<accession>A0A8H2K2Q6</accession>
<keyword evidence="1" id="KW-1133">Transmembrane helix</keyword>
<comment type="caution">
    <text evidence="2">The sequence shown here is derived from an EMBL/GenBank/DDBJ whole genome shotgun (WGS) entry which is preliminary data.</text>
</comment>
<dbReference type="AlphaFoldDB" id="A0A8H2K2Q6"/>
<protein>
    <submittedName>
        <fullName evidence="2">Uncharacterized protein</fullName>
    </submittedName>
</protein>
<organism evidence="2 3">
    <name type="scientific">Acinetobacter radioresistens</name>
    <dbReference type="NCBI Taxonomy" id="40216"/>
    <lineage>
        <taxon>Bacteria</taxon>
        <taxon>Pseudomonadati</taxon>
        <taxon>Pseudomonadota</taxon>
        <taxon>Gammaproteobacteria</taxon>
        <taxon>Moraxellales</taxon>
        <taxon>Moraxellaceae</taxon>
        <taxon>Acinetobacter</taxon>
    </lineage>
</organism>
<sequence>MKNISFKTTKLWILTYLLFVAIYTLIFWLGNPSQKVMLDSNELGDFLAGIFAPLAFLFLVLGYKQQGEALAKSNLAIVEQLNFQREQLEILKAEQKEREHSAQPLFEIVVSCKPSRNLQSAFLYEDYNFLPKDEYLIIKISIKNNGEKVSSFYLSSILPFHKGHLRETIFEPNDKKEFEIILLKQDIDNYLVDDQINFKLLLEYRISTGQKYNIDYGFEIIGLSNRKLGINYDGLGDYKKIY</sequence>
<dbReference type="RefSeq" id="WP_052723521.1">
    <property type="nucleotide sequence ID" value="NZ_LATS01000032.1"/>
</dbReference>
<gene>
    <name evidence="2" type="ORF">FHY67_06100</name>
</gene>
<dbReference type="EMBL" id="VFBM01000003">
    <property type="protein sequence ID" value="TNX93129.1"/>
    <property type="molecule type" value="Genomic_DNA"/>
</dbReference>
<name>A0A8H2K2Q6_ACIRA</name>
<evidence type="ECO:0000313" key="3">
    <source>
        <dbReference type="Proteomes" id="UP000314285"/>
    </source>
</evidence>
<evidence type="ECO:0000313" key="2">
    <source>
        <dbReference type="EMBL" id="TNX93129.1"/>
    </source>
</evidence>
<evidence type="ECO:0000256" key="1">
    <source>
        <dbReference type="SAM" id="Phobius"/>
    </source>
</evidence>
<dbReference type="Proteomes" id="UP000314285">
    <property type="component" value="Unassembled WGS sequence"/>
</dbReference>
<reference evidence="2 3" key="1">
    <citation type="submission" date="2019-06" db="EMBL/GenBank/DDBJ databases">
        <title>Genome of Acinetobacter radioresistens APH1, a phenol degrading strain.</title>
        <authorList>
            <person name="Liu Y."/>
        </authorList>
    </citation>
    <scope>NUCLEOTIDE SEQUENCE [LARGE SCALE GENOMIC DNA]</scope>
    <source>
        <strain evidence="2 3">APH1</strain>
    </source>
</reference>
<keyword evidence="1" id="KW-0812">Transmembrane</keyword>
<proteinExistence type="predicted"/>
<keyword evidence="1" id="KW-0472">Membrane</keyword>